<dbReference type="EMBL" id="JACAGK010000012">
    <property type="protein sequence ID" value="MDM1047790.1"/>
    <property type="molecule type" value="Genomic_DNA"/>
</dbReference>
<keyword evidence="2" id="KW-1185">Reference proteome</keyword>
<sequence>MILGLHRFQFEPWYFGITIQDQIQQNIRLNSILEVLILTGFNSFYVFEKNVKLISLNNNFQNSNEELIALKAVVEGTQINNMEELLDLAKSGDPGFLSLFQYIFPGFRDALSEINPNFGQEEFKLCAYIKLGFNTKEIAHFNHLSIRTVQTKKSRLRKTFNIPSQKNLYVWVSEISENIPFPLQPTVED</sequence>
<dbReference type="InterPro" id="IPR036388">
    <property type="entry name" value="WH-like_DNA-bd_sf"/>
</dbReference>
<accession>A0ABT7NKP4</accession>
<comment type="caution">
    <text evidence="1">The sequence shown here is derived from an EMBL/GenBank/DDBJ whole genome shotgun (WGS) entry which is preliminary data.</text>
</comment>
<dbReference type="SUPFAM" id="SSF46894">
    <property type="entry name" value="C-terminal effector domain of the bipartite response regulators"/>
    <property type="match status" value="1"/>
</dbReference>
<organism evidence="1 2">
    <name type="scientific">Sphingobacterium hotanense</name>
    <dbReference type="NCBI Taxonomy" id="649196"/>
    <lineage>
        <taxon>Bacteria</taxon>
        <taxon>Pseudomonadati</taxon>
        <taxon>Bacteroidota</taxon>
        <taxon>Sphingobacteriia</taxon>
        <taxon>Sphingobacteriales</taxon>
        <taxon>Sphingobacteriaceae</taxon>
        <taxon>Sphingobacterium</taxon>
    </lineage>
</organism>
<dbReference type="Proteomes" id="UP001170954">
    <property type="component" value="Unassembled WGS sequence"/>
</dbReference>
<evidence type="ECO:0000313" key="2">
    <source>
        <dbReference type="Proteomes" id="UP001170954"/>
    </source>
</evidence>
<dbReference type="RefSeq" id="WP_286650800.1">
    <property type="nucleotide sequence ID" value="NZ_JACAGK010000012.1"/>
</dbReference>
<proteinExistence type="predicted"/>
<evidence type="ECO:0000313" key="1">
    <source>
        <dbReference type="EMBL" id="MDM1047790.1"/>
    </source>
</evidence>
<reference evidence="1" key="1">
    <citation type="submission" date="2020-06" db="EMBL/GenBank/DDBJ databases">
        <authorList>
            <person name="Dong N."/>
        </authorList>
    </citation>
    <scope>NUCLEOTIDE SEQUENCE</scope>
    <source>
        <strain evidence="1">R1692</strain>
    </source>
</reference>
<gene>
    <name evidence="1" type="ORF">HX018_06025</name>
</gene>
<reference evidence="1" key="2">
    <citation type="journal article" date="2022" name="Sci. Total Environ.">
        <title>Prevalence, transmission, and molecular epidemiology of tet(X)-positive bacteria among humans, animals, and environmental niches in China: An epidemiological, and genomic-based study.</title>
        <authorList>
            <person name="Dong N."/>
            <person name="Zeng Y."/>
            <person name="Cai C."/>
            <person name="Sun C."/>
            <person name="Lu J."/>
            <person name="Liu C."/>
            <person name="Zhou H."/>
            <person name="Sun Q."/>
            <person name="Shu L."/>
            <person name="Wang H."/>
            <person name="Wang Y."/>
            <person name="Wang S."/>
            <person name="Wu C."/>
            <person name="Chan E.W."/>
            <person name="Chen G."/>
            <person name="Shen Z."/>
            <person name="Chen S."/>
            <person name="Zhang R."/>
        </authorList>
    </citation>
    <scope>NUCLEOTIDE SEQUENCE</scope>
    <source>
        <strain evidence="1">R1692</strain>
    </source>
</reference>
<dbReference type="InterPro" id="IPR016032">
    <property type="entry name" value="Sig_transdc_resp-reg_C-effctor"/>
</dbReference>
<name>A0ABT7NKP4_9SPHI</name>
<dbReference type="Gene3D" id="1.10.10.10">
    <property type="entry name" value="Winged helix-like DNA-binding domain superfamily/Winged helix DNA-binding domain"/>
    <property type="match status" value="1"/>
</dbReference>
<protein>
    <recommendedName>
        <fullName evidence="3">HTH luxR-type domain-containing protein</fullName>
    </recommendedName>
</protein>
<evidence type="ECO:0008006" key="3">
    <source>
        <dbReference type="Google" id="ProtNLM"/>
    </source>
</evidence>